<evidence type="ECO:0000256" key="4">
    <source>
        <dbReference type="ARBA" id="ARBA00022723"/>
    </source>
</evidence>
<evidence type="ECO:0000256" key="3">
    <source>
        <dbReference type="ARBA" id="ARBA00022679"/>
    </source>
</evidence>
<comment type="cofactor">
    <cofactor evidence="1">
        <name>Mg(2+)</name>
        <dbReference type="ChEBI" id="CHEBI:18420"/>
    </cofactor>
</comment>
<gene>
    <name evidence="7" type="ORF">AB406_0249</name>
</gene>
<comment type="similarity">
    <text evidence="2 6">Belongs to the FPP/GGPP synthase family.</text>
</comment>
<dbReference type="RefSeq" id="WP_079206413.1">
    <property type="nucleotide sequence ID" value="NZ_CP011859.1"/>
</dbReference>
<evidence type="ECO:0000313" key="7">
    <source>
        <dbReference type="EMBL" id="AQY21212.1"/>
    </source>
</evidence>
<dbReference type="InterPro" id="IPR008949">
    <property type="entry name" value="Isoprenoid_synthase_dom_sf"/>
</dbReference>
<dbReference type="GO" id="GO:0008299">
    <property type="term" value="P:isoprenoid biosynthetic process"/>
    <property type="evidence" value="ECO:0007669"/>
    <property type="project" value="InterPro"/>
</dbReference>
<keyword evidence="3 6" id="KW-0808">Transferase</keyword>
<dbReference type="Proteomes" id="UP000189883">
    <property type="component" value="Chromosome"/>
</dbReference>
<dbReference type="InterPro" id="IPR033749">
    <property type="entry name" value="Polyprenyl_synt_CS"/>
</dbReference>
<proteinExistence type="inferred from homology"/>
<evidence type="ECO:0000313" key="8">
    <source>
        <dbReference type="Proteomes" id="UP000189883"/>
    </source>
</evidence>
<dbReference type="CDD" id="cd00685">
    <property type="entry name" value="Trans_IPPS_HT"/>
    <property type="match status" value="1"/>
</dbReference>
<dbReference type="Gene3D" id="1.10.600.10">
    <property type="entry name" value="Farnesyl Diphosphate Synthase"/>
    <property type="match status" value="1"/>
</dbReference>
<protein>
    <submittedName>
        <fullName evidence="7">(2E,6E)-farnesyl diphosphate synthase</fullName>
    </submittedName>
</protein>
<evidence type="ECO:0000256" key="2">
    <source>
        <dbReference type="ARBA" id="ARBA00006706"/>
    </source>
</evidence>
<reference evidence="7 8" key="1">
    <citation type="submission" date="2015-06" db="EMBL/GenBank/DDBJ databases">
        <title>R. anatipestifer strain HXb2 is the most virulent strain so far, and the genome sequence would help us uncover the pathogenesis.</title>
        <authorList>
            <person name="Hu Q."/>
            <person name="Qi J."/>
            <person name="Bo H."/>
            <person name="Liu G."/>
            <person name="Tao M."/>
            <person name="Ding Y."/>
            <person name="Xue Y."/>
        </authorList>
    </citation>
    <scope>NUCLEOTIDE SEQUENCE [LARGE SCALE GENOMIC DNA]</scope>
    <source>
        <strain evidence="7 8">HXb2</strain>
    </source>
</reference>
<sequence>MKFLDRYQDLVAEAIEKHQFRSEPKELYEPMNYIISHGGKRLRPIMVLMGCELFGGSLEKAMKPALAIEFFHNFTLIHDDIMDDAPLRRNKPTIHTLHGINVGILSGDALLIKAYQFFEDLEPELFKKCITLFSETGAVLCEGQQMDVNFETNSSVTYEDYIKMITYKTGVLSAASFKIGAMVAGATEQEAEALYQFGKHIGIAFQIMDDYLDVFGNQEQFGKKHAGDIFENKKTVLYLLAMENATEEERKELNYWYSKKTDNIDKIYCVEKIFRRTKVDEKVLRLIQKHNQIGQDCLKAINLPDDKKQPFIELANYLLKRES</sequence>
<accession>A0A1S7DQ21</accession>
<dbReference type="GO" id="GO:0004659">
    <property type="term" value="F:prenyltransferase activity"/>
    <property type="evidence" value="ECO:0007669"/>
    <property type="project" value="InterPro"/>
</dbReference>
<evidence type="ECO:0000256" key="5">
    <source>
        <dbReference type="ARBA" id="ARBA00022842"/>
    </source>
</evidence>
<keyword evidence="5" id="KW-0460">Magnesium</keyword>
<dbReference type="PANTHER" id="PTHR12001">
    <property type="entry name" value="GERANYLGERANYL PYROPHOSPHATE SYNTHASE"/>
    <property type="match status" value="1"/>
</dbReference>
<dbReference type="Pfam" id="PF00348">
    <property type="entry name" value="polyprenyl_synt"/>
    <property type="match status" value="1"/>
</dbReference>
<keyword evidence="4" id="KW-0479">Metal-binding</keyword>
<dbReference type="AlphaFoldDB" id="A0A1S7DQ21"/>
<evidence type="ECO:0000256" key="6">
    <source>
        <dbReference type="RuleBase" id="RU004466"/>
    </source>
</evidence>
<dbReference type="SFLD" id="SFLDG01017">
    <property type="entry name" value="Polyprenyl_Transferase_Like"/>
    <property type="match status" value="1"/>
</dbReference>
<dbReference type="SUPFAM" id="SSF48576">
    <property type="entry name" value="Terpenoid synthases"/>
    <property type="match status" value="1"/>
</dbReference>
<dbReference type="PROSITE" id="PS00444">
    <property type="entry name" value="POLYPRENYL_SYNTHASE_2"/>
    <property type="match status" value="1"/>
</dbReference>
<dbReference type="InterPro" id="IPR000092">
    <property type="entry name" value="Polyprenyl_synt"/>
</dbReference>
<name>A0A1S7DQ21_RIEAN</name>
<dbReference type="EMBL" id="CP011859">
    <property type="protein sequence ID" value="AQY21212.1"/>
    <property type="molecule type" value="Genomic_DNA"/>
</dbReference>
<organism evidence="7 8">
    <name type="scientific">Riemerella anatipestifer</name>
    <name type="common">Moraxella anatipestifer</name>
    <dbReference type="NCBI Taxonomy" id="34085"/>
    <lineage>
        <taxon>Bacteria</taxon>
        <taxon>Pseudomonadati</taxon>
        <taxon>Bacteroidota</taxon>
        <taxon>Flavobacteriia</taxon>
        <taxon>Flavobacteriales</taxon>
        <taxon>Weeksellaceae</taxon>
        <taxon>Riemerella</taxon>
    </lineage>
</organism>
<evidence type="ECO:0000256" key="1">
    <source>
        <dbReference type="ARBA" id="ARBA00001946"/>
    </source>
</evidence>
<dbReference type="PANTHER" id="PTHR12001:SF85">
    <property type="entry name" value="SHORT CHAIN ISOPRENYL DIPHOSPHATE SYNTHASE"/>
    <property type="match status" value="1"/>
</dbReference>
<dbReference type="GO" id="GO:0046872">
    <property type="term" value="F:metal ion binding"/>
    <property type="evidence" value="ECO:0007669"/>
    <property type="project" value="UniProtKB-KW"/>
</dbReference>
<dbReference type="SFLD" id="SFLDS00005">
    <property type="entry name" value="Isoprenoid_Synthase_Type_I"/>
    <property type="match status" value="1"/>
</dbReference>